<sequence length="197" mass="22458">MGISSQDVFGKILQLNDSNLISELTDACTSLYLSEGDFLIREGDYPSIVPFLIKGIVRGYLFDVNGKEITDCFAIQSGIPVMTSADLQMPSPLSMDVLVPSEFLTIPIPTIQHLLQKYPELQRLYNHLLISSFSMHWEIKLTLCRSSAMEKYQWFLRKYPGLIDQISNRYIASFLGITPVTLSRLRRTLREGRSMKE</sequence>
<name>A0A6N3DNI7_FLAPL</name>
<feature type="domain" description="Cyclic nucleotide-binding" evidence="1">
    <location>
        <begin position="12"/>
        <end position="58"/>
    </location>
</feature>
<gene>
    <name evidence="2" type="ORF">FPLFYP42_01850</name>
</gene>
<dbReference type="InterPro" id="IPR014710">
    <property type="entry name" value="RmlC-like_jellyroll"/>
</dbReference>
<dbReference type="SUPFAM" id="SSF51206">
    <property type="entry name" value="cAMP-binding domain-like"/>
    <property type="match status" value="1"/>
</dbReference>
<evidence type="ECO:0000313" key="2">
    <source>
        <dbReference type="EMBL" id="VYU29802.1"/>
    </source>
</evidence>
<dbReference type="AlphaFoldDB" id="A0A6N3DNI7"/>
<dbReference type="PROSITE" id="PS50042">
    <property type="entry name" value="CNMP_BINDING_3"/>
    <property type="match status" value="1"/>
</dbReference>
<dbReference type="InterPro" id="IPR000595">
    <property type="entry name" value="cNMP-bd_dom"/>
</dbReference>
<protein>
    <recommendedName>
        <fullName evidence="1">Cyclic nucleotide-binding domain-containing protein</fullName>
    </recommendedName>
</protein>
<dbReference type="EMBL" id="CACRUB010000031">
    <property type="protein sequence ID" value="VYU29802.1"/>
    <property type="molecule type" value="Genomic_DNA"/>
</dbReference>
<dbReference type="CDD" id="cd00038">
    <property type="entry name" value="CAP_ED"/>
    <property type="match status" value="1"/>
</dbReference>
<dbReference type="Gene3D" id="2.60.120.10">
    <property type="entry name" value="Jelly Rolls"/>
    <property type="match status" value="1"/>
</dbReference>
<proteinExistence type="predicted"/>
<organism evidence="2">
    <name type="scientific">Flavonifractor plautii</name>
    <name type="common">Fusobacterium plautii</name>
    <dbReference type="NCBI Taxonomy" id="292800"/>
    <lineage>
        <taxon>Bacteria</taxon>
        <taxon>Bacillati</taxon>
        <taxon>Bacillota</taxon>
        <taxon>Clostridia</taxon>
        <taxon>Eubacteriales</taxon>
        <taxon>Oscillospiraceae</taxon>
        <taxon>Flavonifractor</taxon>
    </lineage>
</organism>
<accession>A0A6N3DNI7</accession>
<evidence type="ECO:0000259" key="1">
    <source>
        <dbReference type="PROSITE" id="PS50042"/>
    </source>
</evidence>
<dbReference type="RefSeq" id="WP_156621586.1">
    <property type="nucleotide sequence ID" value="NZ_BAABXT010000001.1"/>
</dbReference>
<dbReference type="InterPro" id="IPR018490">
    <property type="entry name" value="cNMP-bd_dom_sf"/>
</dbReference>
<reference evidence="2" key="1">
    <citation type="submission" date="2019-11" db="EMBL/GenBank/DDBJ databases">
        <authorList>
            <person name="Feng L."/>
        </authorList>
    </citation>
    <scope>NUCLEOTIDE SEQUENCE</scope>
    <source>
        <strain evidence="2">FplautiiLFYP42</strain>
    </source>
</reference>